<dbReference type="RefSeq" id="WP_321544430.1">
    <property type="nucleotide sequence ID" value="NZ_JAXIVS010000001.1"/>
</dbReference>
<proteinExistence type="predicted"/>
<keyword evidence="3" id="KW-1185">Reference proteome</keyword>
<evidence type="ECO:0000313" key="2">
    <source>
        <dbReference type="EMBL" id="MDY7225726.1"/>
    </source>
</evidence>
<feature type="compositionally biased region" description="Low complexity" evidence="1">
    <location>
        <begin position="69"/>
        <end position="87"/>
    </location>
</feature>
<evidence type="ECO:0000256" key="1">
    <source>
        <dbReference type="SAM" id="MobiDB-lite"/>
    </source>
</evidence>
<dbReference type="Proteomes" id="UP001291309">
    <property type="component" value="Unassembled WGS sequence"/>
</dbReference>
<accession>A0ABU5GX02</accession>
<protein>
    <submittedName>
        <fullName evidence="2">Uncharacterized protein</fullName>
    </submittedName>
</protein>
<evidence type="ECO:0000313" key="3">
    <source>
        <dbReference type="Proteomes" id="UP001291309"/>
    </source>
</evidence>
<comment type="caution">
    <text evidence="2">The sequence shown here is derived from an EMBL/GenBank/DDBJ whole genome shotgun (WGS) entry which is preliminary data.</text>
</comment>
<reference evidence="2 3" key="1">
    <citation type="submission" date="2023-12" db="EMBL/GenBank/DDBJ databases">
        <title>the genome sequence of Hyalangium sp. s54d21.</title>
        <authorList>
            <person name="Zhang X."/>
        </authorList>
    </citation>
    <scope>NUCLEOTIDE SEQUENCE [LARGE SCALE GENOMIC DNA]</scope>
    <source>
        <strain evidence="3">s54d21</strain>
    </source>
</reference>
<gene>
    <name evidence="2" type="ORF">SYV04_05005</name>
</gene>
<organism evidence="2 3">
    <name type="scientific">Hyalangium rubrum</name>
    <dbReference type="NCBI Taxonomy" id="3103134"/>
    <lineage>
        <taxon>Bacteria</taxon>
        <taxon>Pseudomonadati</taxon>
        <taxon>Myxococcota</taxon>
        <taxon>Myxococcia</taxon>
        <taxon>Myxococcales</taxon>
        <taxon>Cystobacterineae</taxon>
        <taxon>Archangiaceae</taxon>
        <taxon>Hyalangium</taxon>
    </lineage>
</organism>
<dbReference type="EMBL" id="JAXIVS010000001">
    <property type="protein sequence ID" value="MDY7225726.1"/>
    <property type="molecule type" value="Genomic_DNA"/>
</dbReference>
<name>A0ABU5GX02_9BACT</name>
<sequence length="217" mass="23503">MRKHLSETTQRELEVLLLNLTGTRILQGIFSRVVRVGPEPAARPLARGEMHRGEAPASRQPGPRPAAPAPESLAPAPAAGALTPSPGLVQALTGNNPTRPVTAGPRLPQDVAVSPNVPKLKPATRPIGPSPNQNAQLQVDIQYLDSMGAKNIRVNQQQVTVRDGQRVGINRPDMQFDYNGRRYHVEYDTPMSGRASAHQSRLRSNDPNAEIILLIVP</sequence>
<feature type="region of interest" description="Disordered" evidence="1">
    <location>
        <begin position="42"/>
        <end position="115"/>
    </location>
</feature>